<evidence type="ECO:0000256" key="6">
    <source>
        <dbReference type="ARBA" id="ARBA00023326"/>
    </source>
</evidence>
<dbReference type="PROSITE" id="PS51318">
    <property type="entry name" value="TAT"/>
    <property type="match status" value="1"/>
</dbReference>
<proteinExistence type="inferred from homology"/>
<dbReference type="PANTHER" id="PTHR31297">
    <property type="entry name" value="GLUCAN ENDO-1,6-BETA-GLUCOSIDASE B"/>
    <property type="match status" value="1"/>
</dbReference>
<evidence type="ECO:0000256" key="2">
    <source>
        <dbReference type="ARBA" id="ARBA00022801"/>
    </source>
</evidence>
<evidence type="ECO:0000256" key="1">
    <source>
        <dbReference type="ARBA" id="ARBA00005641"/>
    </source>
</evidence>
<evidence type="ECO:0000259" key="9">
    <source>
        <dbReference type="Pfam" id="PF00150"/>
    </source>
</evidence>
<gene>
    <name evidence="10" type="ORF">A4D02_08710</name>
</gene>
<reference evidence="10 11" key="1">
    <citation type="submission" date="2016-04" db="EMBL/GenBank/DDBJ databases">
        <authorList>
            <person name="Chen L."/>
            <person name="Zhuang W."/>
            <person name="Wang G."/>
        </authorList>
    </citation>
    <scope>NUCLEOTIDE SEQUENCE [LARGE SCALE GENOMIC DNA]</scope>
    <source>
        <strain evidence="11">GR20</strain>
    </source>
</reference>
<evidence type="ECO:0000256" key="3">
    <source>
        <dbReference type="ARBA" id="ARBA00023001"/>
    </source>
</evidence>
<feature type="signal peptide" evidence="8">
    <location>
        <begin position="1"/>
        <end position="19"/>
    </location>
</feature>
<dbReference type="Pfam" id="PF00150">
    <property type="entry name" value="Cellulase"/>
    <property type="match status" value="1"/>
</dbReference>
<dbReference type="EMBL" id="LWBO01000012">
    <property type="protein sequence ID" value="OQP48878.1"/>
    <property type="molecule type" value="Genomic_DNA"/>
</dbReference>
<name>A0ABX3NX81_9BACT</name>
<feature type="domain" description="Glycoside hydrolase family 5" evidence="9">
    <location>
        <begin position="57"/>
        <end position="367"/>
    </location>
</feature>
<feature type="chain" id="PRO_5045736477" evidence="8">
    <location>
        <begin position="20"/>
        <end position="401"/>
    </location>
</feature>
<keyword evidence="3" id="KW-0136">Cellulose degradation</keyword>
<keyword evidence="5 7" id="KW-0326">Glycosidase</keyword>
<keyword evidence="8" id="KW-0732">Signal</keyword>
<dbReference type="Proteomes" id="UP000192277">
    <property type="component" value="Unassembled WGS sequence"/>
</dbReference>
<evidence type="ECO:0000256" key="8">
    <source>
        <dbReference type="SAM" id="SignalP"/>
    </source>
</evidence>
<evidence type="ECO:0000256" key="4">
    <source>
        <dbReference type="ARBA" id="ARBA00023277"/>
    </source>
</evidence>
<dbReference type="InterPro" id="IPR001547">
    <property type="entry name" value="Glyco_hydro_5"/>
</dbReference>
<dbReference type="GO" id="GO:0016787">
    <property type="term" value="F:hydrolase activity"/>
    <property type="evidence" value="ECO:0007669"/>
    <property type="project" value="UniProtKB-KW"/>
</dbReference>
<dbReference type="PANTHER" id="PTHR31297:SF41">
    <property type="entry name" value="ENDOGLUCANASE, PUTATIVE (AFU_ORTHOLOGUE AFUA_5G01830)-RELATED"/>
    <property type="match status" value="1"/>
</dbReference>
<accession>A0ABX3NX81</accession>
<sequence length="401" mass="45276">MNRRTFLRNVGLAAAGALAGCNKVLPEIAAVTNKNNIGSTTTDATSNIIAPLKKIPEWRGFNISDYFQPDPWYVGENTPEELFKYVADWGFDFIRLPVAYPNYLDLAAGQQNINAGDVYKIDETKADKIQNTIYLAQKYNLHVSLNLHRAPGYCVSAGYHEPYNLWTQQDAQDAFVYHWSYWAKRFKNMSTQKISFDLVNEPCYREDVNNTSSKTTAVPGATYRTVAQAATLAIRKENANFYVIADGNNGATDPVSELADLNIAQSCRGYVPYEITHYKAPWVFPDPAYQPIPVWPGEMGGRYYSRATMEEYYKPWIDLAKSGVGVHCGECGAWKETPHDVFLAWFGDVLDILTSNGIGFALWDLKGEFGILNSNRSDIQYEDWYGYKLDRSLLALMQSKK</sequence>
<organism evidence="10 11">
    <name type="scientific">Niastella koreensis</name>
    <dbReference type="NCBI Taxonomy" id="354356"/>
    <lineage>
        <taxon>Bacteria</taxon>
        <taxon>Pseudomonadati</taxon>
        <taxon>Bacteroidota</taxon>
        <taxon>Chitinophagia</taxon>
        <taxon>Chitinophagales</taxon>
        <taxon>Chitinophagaceae</taxon>
        <taxon>Niastella</taxon>
    </lineage>
</organism>
<comment type="similarity">
    <text evidence="1 7">Belongs to the glycosyl hydrolase 5 (cellulase A) family.</text>
</comment>
<dbReference type="SUPFAM" id="SSF51445">
    <property type="entry name" value="(Trans)glycosidases"/>
    <property type="match status" value="1"/>
</dbReference>
<protein>
    <submittedName>
        <fullName evidence="10">Glycosyl hydrolase family 5</fullName>
    </submittedName>
</protein>
<evidence type="ECO:0000256" key="5">
    <source>
        <dbReference type="ARBA" id="ARBA00023295"/>
    </source>
</evidence>
<keyword evidence="6" id="KW-0624">Polysaccharide degradation</keyword>
<evidence type="ECO:0000313" key="11">
    <source>
        <dbReference type="Proteomes" id="UP000192277"/>
    </source>
</evidence>
<keyword evidence="11" id="KW-1185">Reference proteome</keyword>
<evidence type="ECO:0000313" key="10">
    <source>
        <dbReference type="EMBL" id="OQP48878.1"/>
    </source>
</evidence>
<dbReference type="InterPro" id="IPR050386">
    <property type="entry name" value="Glycosyl_hydrolase_5"/>
</dbReference>
<dbReference type="Gene3D" id="3.20.20.80">
    <property type="entry name" value="Glycosidases"/>
    <property type="match status" value="1"/>
</dbReference>
<keyword evidence="2 7" id="KW-0378">Hydrolase</keyword>
<comment type="caution">
    <text evidence="10">The sequence shown here is derived from an EMBL/GenBank/DDBJ whole genome shotgun (WGS) entry which is preliminary data.</text>
</comment>
<dbReference type="InterPro" id="IPR017853">
    <property type="entry name" value="GH"/>
</dbReference>
<evidence type="ECO:0000256" key="7">
    <source>
        <dbReference type="RuleBase" id="RU361153"/>
    </source>
</evidence>
<dbReference type="PROSITE" id="PS51257">
    <property type="entry name" value="PROKAR_LIPOPROTEIN"/>
    <property type="match status" value="1"/>
</dbReference>
<keyword evidence="4" id="KW-0119">Carbohydrate metabolism</keyword>
<dbReference type="InterPro" id="IPR006311">
    <property type="entry name" value="TAT_signal"/>
</dbReference>